<evidence type="ECO:0000313" key="2">
    <source>
        <dbReference type="EMBL" id="CAF3447385.1"/>
    </source>
</evidence>
<dbReference type="Proteomes" id="UP000663833">
    <property type="component" value="Unassembled WGS sequence"/>
</dbReference>
<feature type="region of interest" description="Disordered" evidence="1">
    <location>
        <begin position="119"/>
        <end position="142"/>
    </location>
</feature>
<feature type="compositionally biased region" description="Acidic residues" evidence="1">
    <location>
        <begin position="83"/>
        <end position="95"/>
    </location>
</feature>
<evidence type="ECO:0000313" key="3">
    <source>
        <dbReference type="Proteomes" id="UP000663833"/>
    </source>
</evidence>
<feature type="region of interest" description="Disordered" evidence="1">
    <location>
        <begin position="77"/>
        <end position="106"/>
    </location>
</feature>
<proteinExistence type="predicted"/>
<accession>A0A818DXZ4</accession>
<feature type="compositionally biased region" description="Polar residues" evidence="1">
    <location>
        <begin position="119"/>
        <end position="130"/>
    </location>
</feature>
<reference evidence="2" key="1">
    <citation type="submission" date="2021-02" db="EMBL/GenBank/DDBJ databases">
        <authorList>
            <person name="Nowell W R."/>
        </authorList>
    </citation>
    <scope>NUCLEOTIDE SEQUENCE</scope>
</reference>
<sequence>MPIDWCAHPVAHLSTTKLGCRPSHPRGDRRLHAELTSHISETYGMIDETGQFLTGYHLCRTCYEKENAIYNATKSHQQNMGEDGGEVMDVDDENTENQRQLHSTTNDLSMADYQMNENLESSTPESFTGSEDSDDSEHGYRQQQAKHILNKVFQALSITPILDTRNTGALKRDVTRAIQGIRKLADELCHVPSTKTLKSNVTLLTTEENVSLIDGLKRLFDSSDYDDQVRLLTLSPPTWGRVQIENFFFCNEWQSRRALEIRGSFGILATPTNFSGNPRINPLLVDEIQAFYQEDIISRQTSNKKDVIHVKKQPIPVRFMNFTGWNKMGLTKIESKMLISDLVCHSPTEECFFNECRQCRDNQPSEYLKHFLNSQISLFDDCSWMIWRKSVSSTEKSNGENSNADKKILLQKNIGSVEDLLEEFDCQWKTYVKHSYITSQQSSYIKMIKDQADEHETIVVHMDFAENHTLLAQNEIMQAHWTNQQATLFTVHIKTAKEKHHSLIIISDYLAHDVEFVHTAQSIISDYVQSIYPTVKRLNYVSDGAPQHFKNNKSILNLTYHQVDFGIPASWSFSATAHGKGAVDGIGAAVKYRATRRVLSGTTSDAILTPEDLYKFTQSDSSMNVFYMDQKRIKNHCEKYQLLNRWNRDKPEGWNNQIRRQHQFDPVGIENVRCRRTSTSLITQIDSLID</sequence>
<organism evidence="2 3">
    <name type="scientific">Rotaria socialis</name>
    <dbReference type="NCBI Taxonomy" id="392032"/>
    <lineage>
        <taxon>Eukaryota</taxon>
        <taxon>Metazoa</taxon>
        <taxon>Spiralia</taxon>
        <taxon>Gnathifera</taxon>
        <taxon>Rotifera</taxon>
        <taxon>Eurotatoria</taxon>
        <taxon>Bdelloidea</taxon>
        <taxon>Philodinida</taxon>
        <taxon>Philodinidae</taxon>
        <taxon>Rotaria</taxon>
    </lineage>
</organism>
<name>A0A818DXZ4_9BILA</name>
<comment type="caution">
    <text evidence="2">The sequence shown here is derived from an EMBL/GenBank/DDBJ whole genome shotgun (WGS) entry which is preliminary data.</text>
</comment>
<evidence type="ECO:0000256" key="1">
    <source>
        <dbReference type="SAM" id="MobiDB-lite"/>
    </source>
</evidence>
<dbReference type="EMBL" id="CAJNYD010002858">
    <property type="protein sequence ID" value="CAF3447385.1"/>
    <property type="molecule type" value="Genomic_DNA"/>
</dbReference>
<dbReference type="PANTHER" id="PTHR46601:SF1">
    <property type="entry name" value="ADF-H DOMAIN-CONTAINING PROTEIN"/>
    <property type="match status" value="1"/>
</dbReference>
<feature type="compositionally biased region" description="Polar residues" evidence="1">
    <location>
        <begin position="97"/>
        <end position="106"/>
    </location>
</feature>
<dbReference type="PANTHER" id="PTHR46601">
    <property type="entry name" value="ULP_PROTEASE DOMAIN-CONTAINING PROTEIN"/>
    <property type="match status" value="1"/>
</dbReference>
<gene>
    <name evidence="2" type="ORF">LUA448_LOCUS21655</name>
</gene>
<dbReference type="AlphaFoldDB" id="A0A818DXZ4"/>
<protein>
    <submittedName>
        <fullName evidence="2">Uncharacterized protein</fullName>
    </submittedName>
</protein>